<proteinExistence type="predicted"/>
<dbReference type="Gene3D" id="2.60.40.10">
    <property type="entry name" value="Immunoglobulins"/>
    <property type="match status" value="1"/>
</dbReference>
<sequence>MKSRITLILLLSLCGIFSFQRTFAQCTGCIVNKTYTGGNSVGNSWSPSGAPNSTTVARFSGPGPFVWNASANNSVSISGLVLEPNVSLEIGRTNNNEVAAFNIVGGCITVGTNSTLYFSFFTKMENLTICVESGGKLIYNSDATGGSAGMRDDFNFDNVVINLADATSTIEFGDADVNVGSRGLEITGWTGTAVCNGSTPPSSSGSSGNISWTSDTDICEVLNGRILPVEFVSFDAIFDQNLGSSKLQWATGKEWGSSHFEIERAENSVKNWEKVATVESKGFSEEITEYQFIDNDLALVNGSVFYRIKQVDLDGKFSYSNTKGIQIKNSRLDKSVWVSFPNPSLVGTEPQIKLVQSESYNDEPIHFKIMNSIGSGISGIANSPIELDEIASSFLKKNEIGVFIVNLNWGENSQSLKLIRN</sequence>
<comment type="caution">
    <text evidence="2">The sequence shown here is derived from an EMBL/GenBank/DDBJ whole genome shotgun (WGS) entry which is preliminary data.</text>
</comment>
<feature type="chain" id="PRO_5047132489" description="Por secretion system C-terminal sorting domain-containing protein" evidence="1">
    <location>
        <begin position="25"/>
        <end position="421"/>
    </location>
</feature>
<dbReference type="RefSeq" id="WP_206584777.1">
    <property type="nucleotide sequence ID" value="NZ_JAFKCU010000001.1"/>
</dbReference>
<name>A0ABS3CAM5_9BACT</name>
<gene>
    <name evidence="2" type="ORF">J0A69_01680</name>
</gene>
<keyword evidence="1" id="KW-0732">Signal</keyword>
<feature type="signal peptide" evidence="1">
    <location>
        <begin position="1"/>
        <end position="24"/>
    </location>
</feature>
<evidence type="ECO:0000256" key="1">
    <source>
        <dbReference type="SAM" id="SignalP"/>
    </source>
</evidence>
<keyword evidence="3" id="KW-1185">Reference proteome</keyword>
<dbReference type="EMBL" id="JAFKCU010000001">
    <property type="protein sequence ID" value="MBN7814113.1"/>
    <property type="molecule type" value="Genomic_DNA"/>
</dbReference>
<dbReference type="Proteomes" id="UP000664480">
    <property type="component" value="Unassembled WGS sequence"/>
</dbReference>
<reference evidence="2 3" key="1">
    <citation type="submission" date="2021-03" db="EMBL/GenBank/DDBJ databases">
        <title>novel species isolated from a fishpond in China.</title>
        <authorList>
            <person name="Lu H."/>
            <person name="Cai Z."/>
        </authorList>
    </citation>
    <scope>NUCLEOTIDE SEQUENCE [LARGE SCALE GENOMIC DNA]</scope>
    <source>
        <strain evidence="2 3">YJ13C</strain>
    </source>
</reference>
<dbReference type="InterPro" id="IPR013783">
    <property type="entry name" value="Ig-like_fold"/>
</dbReference>
<accession>A0ABS3CAM5</accession>
<evidence type="ECO:0008006" key="4">
    <source>
        <dbReference type="Google" id="ProtNLM"/>
    </source>
</evidence>
<protein>
    <recommendedName>
        <fullName evidence="4">Por secretion system C-terminal sorting domain-containing protein</fullName>
    </recommendedName>
</protein>
<evidence type="ECO:0000313" key="2">
    <source>
        <dbReference type="EMBL" id="MBN7814113.1"/>
    </source>
</evidence>
<organism evidence="2 3">
    <name type="scientific">Algoriphagus pacificus</name>
    <dbReference type="NCBI Taxonomy" id="2811234"/>
    <lineage>
        <taxon>Bacteria</taxon>
        <taxon>Pseudomonadati</taxon>
        <taxon>Bacteroidota</taxon>
        <taxon>Cytophagia</taxon>
        <taxon>Cytophagales</taxon>
        <taxon>Cyclobacteriaceae</taxon>
        <taxon>Algoriphagus</taxon>
    </lineage>
</organism>
<evidence type="ECO:0000313" key="3">
    <source>
        <dbReference type="Proteomes" id="UP000664480"/>
    </source>
</evidence>